<evidence type="ECO:0000256" key="4">
    <source>
        <dbReference type="ARBA" id="ARBA00038504"/>
    </source>
</evidence>
<keyword evidence="3 5" id="KW-0539">Nucleus</keyword>
<dbReference type="PANTHER" id="PTHR24331">
    <property type="entry name" value="DBX"/>
    <property type="match status" value="1"/>
</dbReference>
<feature type="compositionally biased region" description="Basic and acidic residues" evidence="7">
    <location>
        <begin position="187"/>
        <end position="196"/>
    </location>
</feature>
<gene>
    <name evidence="9" type="ORF">CVLEPA_LOCUS12857</name>
</gene>
<dbReference type="SUPFAM" id="SSF46689">
    <property type="entry name" value="Homeodomain-like"/>
    <property type="match status" value="1"/>
</dbReference>
<evidence type="ECO:0000259" key="8">
    <source>
        <dbReference type="PROSITE" id="PS50071"/>
    </source>
</evidence>
<keyword evidence="1 5" id="KW-0238">DNA-binding</keyword>
<dbReference type="InterPro" id="IPR000047">
    <property type="entry name" value="HTH_motif"/>
</dbReference>
<comment type="caution">
    <text evidence="9">The sequence shown here is derived from an EMBL/GenBank/DDBJ whole genome shotgun (WGS) entry which is preliminary data.</text>
</comment>
<dbReference type="InterPro" id="IPR001356">
    <property type="entry name" value="HD"/>
</dbReference>
<sequence>MLPGMLRPVTRAAPCYELPAELGCESLAPPEVTALMLHRWNSAFLPTWPPSQVGLNIAYVPMSLQYNQFAIDYLRRSSRDYNEPLVNFTEHRHNPHVTYGNSDVTNLVLAQNALKHASDNEDLPKSESLPTIDVTNRTTDGFDEEIKPSESHRKINDHYVISDVTSSEGSPGKDYASQNISCTSSGPEKKSSEKSGPDNPPYLKFGVRAILSPSGQTNKHRDNQSSSTYHNQSTVSSNTMQPTLLHQPYPRLFAHNDFLAGASHFPPADLQLPIMPWIPGSARSKSRRGMLRRAVFSDHQRKSLEKMFQQQKYIGKPDRKRLAGKLGLKDSQVKIWFQNRRMKWRNSKERHILSAGSKEPQCPPTSDEYDVKLPSSFDSNTDAAASSTGKDNMAEVITSRSNDML</sequence>
<feature type="region of interest" description="Disordered" evidence="7">
    <location>
        <begin position="118"/>
        <end position="242"/>
    </location>
</feature>
<organism evidence="9 10">
    <name type="scientific">Clavelina lepadiformis</name>
    <name type="common">Light-bulb sea squirt</name>
    <name type="synonym">Ascidia lepadiformis</name>
    <dbReference type="NCBI Taxonomy" id="159417"/>
    <lineage>
        <taxon>Eukaryota</taxon>
        <taxon>Metazoa</taxon>
        <taxon>Chordata</taxon>
        <taxon>Tunicata</taxon>
        <taxon>Ascidiacea</taxon>
        <taxon>Aplousobranchia</taxon>
        <taxon>Clavelinidae</taxon>
        <taxon>Clavelina</taxon>
    </lineage>
</organism>
<feature type="compositionally biased region" description="Basic and acidic residues" evidence="7">
    <location>
        <begin position="144"/>
        <end position="157"/>
    </location>
</feature>
<keyword evidence="2 5" id="KW-0371">Homeobox</keyword>
<evidence type="ECO:0000256" key="6">
    <source>
        <dbReference type="RuleBase" id="RU000682"/>
    </source>
</evidence>
<proteinExistence type="inferred from homology"/>
<evidence type="ECO:0000313" key="9">
    <source>
        <dbReference type="EMBL" id="CAK8682170.1"/>
    </source>
</evidence>
<keyword evidence="10" id="KW-1185">Reference proteome</keyword>
<dbReference type="SMART" id="SM00389">
    <property type="entry name" value="HOX"/>
    <property type="match status" value="1"/>
</dbReference>
<dbReference type="InterPro" id="IPR051662">
    <property type="entry name" value="H2.0_Homeobox_NeuralPatt"/>
</dbReference>
<evidence type="ECO:0000313" key="10">
    <source>
        <dbReference type="Proteomes" id="UP001642483"/>
    </source>
</evidence>
<dbReference type="Gene3D" id="1.10.10.60">
    <property type="entry name" value="Homeodomain-like"/>
    <property type="match status" value="1"/>
</dbReference>
<evidence type="ECO:0000256" key="7">
    <source>
        <dbReference type="SAM" id="MobiDB-lite"/>
    </source>
</evidence>
<dbReference type="PROSITE" id="PS00027">
    <property type="entry name" value="HOMEOBOX_1"/>
    <property type="match status" value="1"/>
</dbReference>
<evidence type="ECO:0000256" key="1">
    <source>
        <dbReference type="ARBA" id="ARBA00023125"/>
    </source>
</evidence>
<comment type="subcellular location">
    <subcellularLocation>
        <location evidence="5 6">Nucleus</location>
    </subcellularLocation>
</comment>
<feature type="region of interest" description="Disordered" evidence="7">
    <location>
        <begin position="350"/>
        <end position="405"/>
    </location>
</feature>
<reference evidence="9 10" key="1">
    <citation type="submission" date="2024-02" db="EMBL/GenBank/DDBJ databases">
        <authorList>
            <person name="Daric V."/>
            <person name="Darras S."/>
        </authorList>
    </citation>
    <scope>NUCLEOTIDE SEQUENCE [LARGE SCALE GENOMIC DNA]</scope>
</reference>
<dbReference type="Proteomes" id="UP001642483">
    <property type="component" value="Unassembled WGS sequence"/>
</dbReference>
<dbReference type="InterPro" id="IPR017970">
    <property type="entry name" value="Homeobox_CS"/>
</dbReference>
<dbReference type="InterPro" id="IPR009057">
    <property type="entry name" value="Homeodomain-like_sf"/>
</dbReference>
<dbReference type="EMBL" id="CAWYQH010000090">
    <property type="protein sequence ID" value="CAK8682170.1"/>
    <property type="molecule type" value="Genomic_DNA"/>
</dbReference>
<dbReference type="Pfam" id="PF00046">
    <property type="entry name" value="Homeodomain"/>
    <property type="match status" value="1"/>
</dbReference>
<feature type="compositionally biased region" description="Polar residues" evidence="7">
    <location>
        <begin position="224"/>
        <end position="242"/>
    </location>
</feature>
<dbReference type="PRINTS" id="PR00031">
    <property type="entry name" value="HTHREPRESSR"/>
</dbReference>
<evidence type="ECO:0000256" key="3">
    <source>
        <dbReference type="ARBA" id="ARBA00023242"/>
    </source>
</evidence>
<dbReference type="PROSITE" id="PS50071">
    <property type="entry name" value="HOMEOBOX_2"/>
    <property type="match status" value="1"/>
</dbReference>
<evidence type="ECO:0000256" key="5">
    <source>
        <dbReference type="PROSITE-ProRule" id="PRU00108"/>
    </source>
</evidence>
<name>A0ABP0FW21_CLALP</name>
<feature type="compositionally biased region" description="Polar residues" evidence="7">
    <location>
        <begin position="376"/>
        <end position="390"/>
    </location>
</feature>
<dbReference type="PANTHER" id="PTHR24331:SF0">
    <property type="entry name" value="DBX"/>
    <property type="match status" value="1"/>
</dbReference>
<feature type="domain" description="Homeobox" evidence="8">
    <location>
        <begin position="287"/>
        <end position="347"/>
    </location>
</feature>
<accession>A0ABP0FW21</accession>
<evidence type="ECO:0000256" key="2">
    <source>
        <dbReference type="ARBA" id="ARBA00023155"/>
    </source>
</evidence>
<protein>
    <recommendedName>
        <fullName evidence="8">Homeobox domain-containing protein</fullName>
    </recommendedName>
</protein>
<dbReference type="CDD" id="cd00086">
    <property type="entry name" value="homeodomain"/>
    <property type="match status" value="1"/>
</dbReference>
<feature type="DNA-binding region" description="Homeobox" evidence="5">
    <location>
        <begin position="289"/>
        <end position="348"/>
    </location>
</feature>
<comment type="similarity">
    <text evidence="4">Belongs to the H2.0 homeobox family.</text>
</comment>